<accession>A0A5E5AWU5</accession>
<name>A0A5E5AWU5_9BURK</name>
<gene>
    <name evidence="1" type="ORF">PSP31121_01599</name>
</gene>
<dbReference type="AlphaFoldDB" id="A0A5E5AWU5"/>
<protein>
    <submittedName>
        <fullName evidence="1">Uncharacterized protein</fullName>
    </submittedName>
</protein>
<evidence type="ECO:0000313" key="1">
    <source>
        <dbReference type="EMBL" id="VVE78311.1"/>
    </source>
</evidence>
<reference evidence="1 2" key="1">
    <citation type="submission" date="2019-08" db="EMBL/GenBank/DDBJ databases">
        <authorList>
            <person name="Peeters C."/>
        </authorList>
    </citation>
    <scope>NUCLEOTIDE SEQUENCE [LARGE SCALE GENOMIC DNA]</scope>
    <source>
        <strain evidence="1 2">LMG 31121</strain>
    </source>
</reference>
<organism evidence="1 2">
    <name type="scientific">Pandoraea sputorum</name>
    <dbReference type="NCBI Taxonomy" id="93222"/>
    <lineage>
        <taxon>Bacteria</taxon>
        <taxon>Pseudomonadati</taxon>
        <taxon>Pseudomonadota</taxon>
        <taxon>Betaproteobacteria</taxon>
        <taxon>Burkholderiales</taxon>
        <taxon>Burkholderiaceae</taxon>
        <taxon>Pandoraea</taxon>
    </lineage>
</organism>
<dbReference type="EMBL" id="CABPSR010000003">
    <property type="protein sequence ID" value="VVE78311.1"/>
    <property type="molecule type" value="Genomic_DNA"/>
</dbReference>
<dbReference type="Proteomes" id="UP000335538">
    <property type="component" value="Unassembled WGS sequence"/>
</dbReference>
<proteinExistence type="predicted"/>
<evidence type="ECO:0000313" key="2">
    <source>
        <dbReference type="Proteomes" id="UP000335538"/>
    </source>
</evidence>
<sequence length="39" mass="4285">MEPSASGSPQTDTVQIKKIGDAKLKMRRSISLMLKTPHC</sequence>